<dbReference type="Gene3D" id="2.70.70.10">
    <property type="entry name" value="Glucose Permease (Domain IIA)"/>
    <property type="match status" value="1"/>
</dbReference>
<dbReference type="EMBL" id="CAEZXS010000312">
    <property type="protein sequence ID" value="CAB4718307.1"/>
    <property type="molecule type" value="Genomic_DNA"/>
</dbReference>
<reference evidence="3" key="1">
    <citation type="submission" date="2020-05" db="EMBL/GenBank/DDBJ databases">
        <authorList>
            <person name="Chiriac C."/>
            <person name="Salcher M."/>
            <person name="Ghai R."/>
            <person name="Kavagutti S V."/>
        </authorList>
    </citation>
    <scope>NUCLEOTIDE SEQUENCE</scope>
</reference>
<dbReference type="Pfam" id="PF01551">
    <property type="entry name" value="Peptidase_M23"/>
    <property type="match status" value="1"/>
</dbReference>
<evidence type="ECO:0000259" key="2">
    <source>
        <dbReference type="Pfam" id="PF01551"/>
    </source>
</evidence>
<feature type="domain" description="M23ase beta-sheet core" evidence="2">
    <location>
        <begin position="98"/>
        <end position="152"/>
    </location>
</feature>
<dbReference type="InterPro" id="IPR011055">
    <property type="entry name" value="Dup_hybrid_motif"/>
</dbReference>
<name>A0A6J6R3M4_9ZZZZ</name>
<evidence type="ECO:0000313" key="5">
    <source>
        <dbReference type="EMBL" id="CAB5023100.1"/>
    </source>
</evidence>
<dbReference type="PANTHER" id="PTHR21666">
    <property type="entry name" value="PEPTIDASE-RELATED"/>
    <property type="match status" value="1"/>
</dbReference>
<dbReference type="InterPro" id="IPR050570">
    <property type="entry name" value="Cell_wall_metabolism_enzyme"/>
</dbReference>
<dbReference type="SUPFAM" id="SSF51261">
    <property type="entry name" value="Duplicated hybrid motif"/>
    <property type="match status" value="1"/>
</dbReference>
<dbReference type="PANTHER" id="PTHR21666:SF270">
    <property type="entry name" value="MUREIN HYDROLASE ACTIVATOR ENVC"/>
    <property type="match status" value="1"/>
</dbReference>
<dbReference type="EMBL" id="CAFBPW010000002">
    <property type="protein sequence ID" value="CAB5023100.1"/>
    <property type="molecule type" value="Genomic_DNA"/>
</dbReference>
<organism evidence="3">
    <name type="scientific">freshwater metagenome</name>
    <dbReference type="NCBI Taxonomy" id="449393"/>
    <lineage>
        <taxon>unclassified sequences</taxon>
        <taxon>metagenomes</taxon>
        <taxon>ecological metagenomes</taxon>
    </lineage>
</organism>
<proteinExistence type="predicted"/>
<feature type="compositionally biased region" description="Low complexity" evidence="1">
    <location>
        <begin position="57"/>
        <end position="69"/>
    </location>
</feature>
<feature type="region of interest" description="Disordered" evidence="1">
    <location>
        <begin position="48"/>
        <end position="71"/>
    </location>
</feature>
<feature type="region of interest" description="Disordered" evidence="1">
    <location>
        <begin position="1"/>
        <end position="20"/>
    </location>
</feature>
<accession>A0A6J6R3M4</accession>
<dbReference type="GO" id="GO:0004222">
    <property type="term" value="F:metalloendopeptidase activity"/>
    <property type="evidence" value="ECO:0007669"/>
    <property type="project" value="TreeGrafter"/>
</dbReference>
<dbReference type="CDD" id="cd12797">
    <property type="entry name" value="M23_peptidase"/>
    <property type="match status" value="1"/>
</dbReference>
<dbReference type="EMBL" id="CAFAAQ010000007">
    <property type="protein sequence ID" value="CAB4794912.1"/>
    <property type="molecule type" value="Genomic_DNA"/>
</dbReference>
<gene>
    <name evidence="3" type="ORF">UFOPK2582_01791</name>
    <name evidence="4" type="ORF">UFOPK3046_00175</name>
    <name evidence="5" type="ORF">UFOPK4173_00041</name>
</gene>
<feature type="compositionally biased region" description="Polar residues" evidence="1">
    <location>
        <begin position="8"/>
        <end position="20"/>
    </location>
</feature>
<evidence type="ECO:0000313" key="4">
    <source>
        <dbReference type="EMBL" id="CAB4794912.1"/>
    </source>
</evidence>
<dbReference type="InterPro" id="IPR016047">
    <property type="entry name" value="M23ase_b-sheet_dom"/>
</dbReference>
<dbReference type="AlphaFoldDB" id="A0A6J6R3M4"/>
<evidence type="ECO:0000256" key="1">
    <source>
        <dbReference type="SAM" id="MobiDB-lite"/>
    </source>
</evidence>
<protein>
    <submittedName>
        <fullName evidence="3">Unannotated protein</fullName>
    </submittedName>
</protein>
<sequence>MPDLSVMHSPQRTARTAQRPVRSSATALLAVFVISFVAMSCAAAPRSRISAGTGSATTTPPVGTETGTPSLVRPITFPVSAGASYSDTFGAPRSGGRSHEGQDLVSAKGTPLLAAVSGRITRLRHDLSGLSGNSLTITADDGWSYVYIHLNNDSPGTDDSANRFEYAFAPGLTLNKRVAAGELVGFLGDSGNAEQTVAHLHFEIHQPGGAVINAFASLRAASTAPAIPRTW</sequence>
<evidence type="ECO:0000313" key="3">
    <source>
        <dbReference type="EMBL" id="CAB4718307.1"/>
    </source>
</evidence>